<protein>
    <submittedName>
        <fullName evidence="2">Twinfilin-1</fullName>
    </submittedName>
</protein>
<name>A0A7E4VDT3_PANRE</name>
<dbReference type="AlphaFoldDB" id="A0A7E4VDT3"/>
<proteinExistence type="predicted"/>
<reference evidence="1" key="1">
    <citation type="journal article" date="2013" name="Genetics">
        <title>The draft genome and transcriptome of Panagrellus redivivus are shaped by the harsh demands of a free-living lifestyle.</title>
        <authorList>
            <person name="Srinivasan J."/>
            <person name="Dillman A.R."/>
            <person name="Macchietto M.G."/>
            <person name="Heikkinen L."/>
            <person name="Lakso M."/>
            <person name="Fracchia K.M."/>
            <person name="Antoshechkin I."/>
            <person name="Mortazavi A."/>
            <person name="Wong G."/>
            <person name="Sternberg P.W."/>
        </authorList>
    </citation>
    <scope>NUCLEOTIDE SEQUENCE [LARGE SCALE GENOMIC DNA]</scope>
    <source>
        <strain evidence="1">MT8872</strain>
    </source>
</reference>
<evidence type="ECO:0000313" key="2">
    <source>
        <dbReference type="WBParaSite" id="Pan_g19653.t1"/>
    </source>
</evidence>
<keyword evidence="1" id="KW-1185">Reference proteome</keyword>
<accession>A0A7E4VDT3</accession>
<dbReference type="Proteomes" id="UP000492821">
    <property type="component" value="Unassembled WGS sequence"/>
</dbReference>
<dbReference type="WBParaSite" id="Pan_g19653.t1">
    <property type="protein sequence ID" value="Pan_g19653.t1"/>
    <property type="gene ID" value="Pan_g19653"/>
</dbReference>
<reference evidence="2" key="2">
    <citation type="submission" date="2020-10" db="UniProtKB">
        <authorList>
            <consortium name="WormBaseParasite"/>
        </authorList>
    </citation>
    <scope>IDENTIFICATION</scope>
</reference>
<evidence type="ECO:0000313" key="1">
    <source>
        <dbReference type="Proteomes" id="UP000492821"/>
    </source>
</evidence>
<organism evidence="1 2">
    <name type="scientific">Panagrellus redivivus</name>
    <name type="common">Microworm</name>
    <dbReference type="NCBI Taxonomy" id="6233"/>
    <lineage>
        <taxon>Eukaryota</taxon>
        <taxon>Metazoa</taxon>
        <taxon>Ecdysozoa</taxon>
        <taxon>Nematoda</taxon>
        <taxon>Chromadorea</taxon>
        <taxon>Rhabditida</taxon>
        <taxon>Tylenchina</taxon>
        <taxon>Panagrolaimomorpha</taxon>
        <taxon>Panagrolaimoidea</taxon>
        <taxon>Panagrolaimidae</taxon>
        <taxon>Panagrellus</taxon>
    </lineage>
</organism>
<sequence>MPYPIAKLPYGLRCRLAELATPVECYEFQIAAGDRSICPPKLQPVFTTSKGYCGFKKGKEVEVIHQSLPPIEKHTYHKSYDGYILNCDKQIILCDATLKDFSSDTFSFVRAKCYYVKLKRCESSEAFYKKVLKLTCGHVKVIMCPDHHDTLNINALFTSLPRLQTLIVYYQQNSAKWMTEVFAIDRFPMIYLYFLISTERFADVRADQIVAFLKGQRRGFQIRFAVVGPRTTEEYVQLFKSQLAMQLSTLDHEDFCKQNASLKRPSHVRLDGVDYYLP</sequence>